<comment type="caution">
    <text evidence="1">The sequence shown here is derived from an EMBL/GenBank/DDBJ whole genome shotgun (WGS) entry which is preliminary data.</text>
</comment>
<proteinExistence type="predicted"/>
<gene>
    <name evidence="1" type="ORF">SCALOS_LOCUS817</name>
</gene>
<name>A0ACA9JZX8_9GLOM</name>
<sequence length="580" mass="65177">MGFFLTIIFGQILQTIFFGRLRAVEIEMEQSPAVPISFHVRIVSLMEILCAIDIYLVYHAVDVTLKNGPNMMIMFAFEYSILGATIISTIFKYILNVIDMRREDPWENKSIYVFYLELVTDFFKLITYLIFFAIILVSYGIPLHIIRDVYVTLRSFLQKCGDLVRYRRATRNMNERYPNATNDELERLSDRTCIICREEMVAAAIINNNNAVQEDIDGRPQARQGNNGLADVPKKLPCGHIFHFHCLRSWLERQQSCPTCRRPVLSEQQPTPTQPQPRPIPARHNNGPQPPQPQPQLPGIPFANPPGFLANPIPGFPPVTLFPPPGMHGQWHGPPNPLANVNERNVDGQANTASGQNTQQSAHQSTTQNLQNNTQLNTPNVINPGDRPLNEEDSAPTSGAQTTTNPERRQPPSMMPRWPWDPNVSTSFRQLNSSQPSSIGYQPYVSQFPLHVPPGLIPLFPVLPLRDNGTTNVETNTLNNLSEDQIRLLETTSREALVERLRILQDTQVHIYNAISMLTQVVSVLPEVPVSEIRTTDGNLSSETNTNTQFSENTNSANSTVDSLSNTNANDVKNKKGKGK</sequence>
<feature type="non-terminal residue" evidence="1">
    <location>
        <position position="580"/>
    </location>
</feature>
<evidence type="ECO:0000313" key="1">
    <source>
        <dbReference type="EMBL" id="CAG8444135.1"/>
    </source>
</evidence>
<dbReference type="EMBL" id="CAJVPM010000421">
    <property type="protein sequence ID" value="CAG8444135.1"/>
    <property type="molecule type" value="Genomic_DNA"/>
</dbReference>
<protein>
    <submittedName>
        <fullName evidence="1">3736_t:CDS:1</fullName>
    </submittedName>
</protein>
<dbReference type="Proteomes" id="UP000789860">
    <property type="component" value="Unassembled WGS sequence"/>
</dbReference>
<reference evidence="1" key="1">
    <citation type="submission" date="2021-06" db="EMBL/GenBank/DDBJ databases">
        <authorList>
            <person name="Kallberg Y."/>
            <person name="Tangrot J."/>
            <person name="Rosling A."/>
        </authorList>
    </citation>
    <scope>NUCLEOTIDE SEQUENCE</scope>
    <source>
        <strain evidence="1">AU212A</strain>
    </source>
</reference>
<accession>A0ACA9JZX8</accession>
<organism evidence="1 2">
    <name type="scientific">Scutellospora calospora</name>
    <dbReference type="NCBI Taxonomy" id="85575"/>
    <lineage>
        <taxon>Eukaryota</taxon>
        <taxon>Fungi</taxon>
        <taxon>Fungi incertae sedis</taxon>
        <taxon>Mucoromycota</taxon>
        <taxon>Glomeromycotina</taxon>
        <taxon>Glomeromycetes</taxon>
        <taxon>Diversisporales</taxon>
        <taxon>Gigasporaceae</taxon>
        <taxon>Scutellospora</taxon>
    </lineage>
</organism>
<keyword evidence="2" id="KW-1185">Reference proteome</keyword>
<evidence type="ECO:0000313" key="2">
    <source>
        <dbReference type="Proteomes" id="UP000789860"/>
    </source>
</evidence>